<accession>A0A533QHZ4</accession>
<reference evidence="1 2" key="1">
    <citation type="submission" date="2019-04" db="EMBL/GenBank/DDBJ databases">
        <title>Genome of a novel bacterium Candidatus Jettenia ecosi reconstructed from metagenome of an anammox bioreactor.</title>
        <authorList>
            <person name="Mardanov A.V."/>
            <person name="Beletsky A.V."/>
            <person name="Ravin N.V."/>
            <person name="Botchkova E.A."/>
            <person name="Litti Y.V."/>
            <person name="Nozhevnikova A.N."/>
        </authorList>
    </citation>
    <scope>NUCLEOTIDE SEQUENCE [LARGE SCALE GENOMIC DNA]</scope>
    <source>
        <strain evidence="1">J2</strain>
    </source>
</reference>
<sequence length="54" mass="6332">MTTSSIQEFSHTVFAPDGMNMAYLLEYLCLAFRYLQHIRSFLKLVCTILFIKKP</sequence>
<dbReference type="Proteomes" id="UP000319783">
    <property type="component" value="Unassembled WGS sequence"/>
</dbReference>
<dbReference type="EMBL" id="SULG01000023">
    <property type="protein sequence ID" value="TLD42301.1"/>
    <property type="molecule type" value="Genomic_DNA"/>
</dbReference>
<protein>
    <submittedName>
        <fullName evidence="1">Uncharacterized protein</fullName>
    </submittedName>
</protein>
<dbReference type="AlphaFoldDB" id="A0A533QHZ4"/>
<comment type="caution">
    <text evidence="1">The sequence shown here is derived from an EMBL/GenBank/DDBJ whole genome shotgun (WGS) entry which is preliminary data.</text>
</comment>
<gene>
    <name evidence="1" type="ORF">JETT_1416</name>
</gene>
<organism evidence="1 2">
    <name type="scientific">Candidatus Jettenia ecosi</name>
    <dbReference type="NCBI Taxonomy" id="2494326"/>
    <lineage>
        <taxon>Bacteria</taxon>
        <taxon>Pseudomonadati</taxon>
        <taxon>Planctomycetota</taxon>
        <taxon>Candidatus Brocadiia</taxon>
        <taxon>Candidatus Brocadiales</taxon>
        <taxon>Candidatus Brocadiaceae</taxon>
        <taxon>Candidatus Jettenia</taxon>
    </lineage>
</organism>
<proteinExistence type="predicted"/>
<evidence type="ECO:0000313" key="1">
    <source>
        <dbReference type="EMBL" id="TLD42301.1"/>
    </source>
</evidence>
<evidence type="ECO:0000313" key="2">
    <source>
        <dbReference type="Proteomes" id="UP000319783"/>
    </source>
</evidence>
<name>A0A533QHZ4_9BACT</name>